<dbReference type="InterPro" id="IPR011256">
    <property type="entry name" value="Reg_factor_effector_dom_sf"/>
</dbReference>
<accession>A0ABQ0BS84</accession>
<evidence type="ECO:0000259" key="1">
    <source>
        <dbReference type="SMART" id="SM00871"/>
    </source>
</evidence>
<dbReference type="Pfam" id="PF14526">
    <property type="entry name" value="Cass2"/>
    <property type="match status" value="1"/>
</dbReference>
<dbReference type="PANTHER" id="PTHR36444">
    <property type="entry name" value="TRANSCRIPTIONAL REGULATOR PROTEIN YOBU-RELATED"/>
    <property type="match status" value="1"/>
</dbReference>
<dbReference type="EMBL" id="BAABZQ010000001">
    <property type="protein sequence ID" value="GAA6499381.1"/>
    <property type="molecule type" value="Genomic_DNA"/>
</dbReference>
<evidence type="ECO:0000313" key="2">
    <source>
        <dbReference type="EMBL" id="GAA6499381.1"/>
    </source>
</evidence>
<dbReference type="SMART" id="SM00871">
    <property type="entry name" value="AraC_E_bind"/>
    <property type="match status" value="1"/>
</dbReference>
<sequence>MEYEIVELEEKKVFGLRARTNNQAPDVGAVIGGLWDRFFVQGIYDTIPDKCSGMPLGIYSGYAGGILDDYDFTVGCETDAEGEAPEGMVSLRIPAGRYARFTVKGHMQRAVAAFWQELWKMDLDRAFGADFEEYRNQDVENAVIYIYIGLK</sequence>
<reference evidence="2 3" key="1">
    <citation type="submission" date="2024-04" db="EMBL/GenBank/DDBJ databases">
        <title>Defined microbial consortia suppress multidrug-resistant proinflammatory Enterobacteriaceae via ecological control.</title>
        <authorList>
            <person name="Furuichi M."/>
            <person name="Kawaguchi T."/>
            <person name="Pust M."/>
            <person name="Yasuma K."/>
            <person name="Plichta D."/>
            <person name="Hasegawa N."/>
            <person name="Ohya T."/>
            <person name="Bhattarai S."/>
            <person name="Sasajima S."/>
            <person name="Aoto Y."/>
            <person name="Tuganbaev T."/>
            <person name="Yaginuma M."/>
            <person name="Ueda M."/>
            <person name="Okahashi N."/>
            <person name="Amafuji K."/>
            <person name="Kiridooshi Y."/>
            <person name="Sugita K."/>
            <person name="Strazar M."/>
            <person name="Skelly A."/>
            <person name="Suda W."/>
            <person name="Hattori M."/>
            <person name="Nakamoto N."/>
            <person name="Caballero S."/>
            <person name="Norman J."/>
            <person name="Olle B."/>
            <person name="Tanoue T."/>
            <person name="Arita M."/>
            <person name="Bucci V."/>
            <person name="Atarashi K."/>
            <person name="Xavier R."/>
            <person name="Honda K."/>
        </authorList>
    </citation>
    <scope>NUCLEOTIDE SEQUENCE [LARGE SCALE GENOMIC DNA]</scope>
    <source>
        <strain evidence="3">k34-0107-D12</strain>
    </source>
</reference>
<comment type="caution">
    <text evidence="2">The sequence shown here is derived from an EMBL/GenBank/DDBJ whole genome shotgun (WGS) entry which is preliminary data.</text>
</comment>
<dbReference type="Gene3D" id="3.20.80.10">
    <property type="entry name" value="Regulatory factor, effector binding domain"/>
    <property type="match status" value="1"/>
</dbReference>
<gene>
    <name evidence="2" type="ORF">K340107D12_21970</name>
</gene>
<dbReference type="InterPro" id="IPR010499">
    <property type="entry name" value="AraC_E-bd"/>
</dbReference>
<keyword evidence="3" id="KW-1185">Reference proteome</keyword>
<dbReference type="SUPFAM" id="SSF55136">
    <property type="entry name" value="Probable bacterial effector-binding domain"/>
    <property type="match status" value="1"/>
</dbReference>
<protein>
    <submittedName>
        <fullName evidence="2">Effector binding domain-containing protein</fullName>
    </submittedName>
</protein>
<dbReference type="RefSeq" id="WP_227210570.1">
    <property type="nucleotide sequence ID" value="NZ_BAABZQ010000001.1"/>
</dbReference>
<dbReference type="InterPro" id="IPR053182">
    <property type="entry name" value="YobU-like_regulator"/>
</dbReference>
<organism evidence="2 3">
    <name type="scientific">Blautia parvula</name>
    <dbReference type="NCBI Taxonomy" id="2877527"/>
    <lineage>
        <taxon>Bacteria</taxon>
        <taxon>Bacillati</taxon>
        <taxon>Bacillota</taxon>
        <taxon>Clostridia</taxon>
        <taxon>Lachnospirales</taxon>
        <taxon>Lachnospiraceae</taxon>
        <taxon>Blautia</taxon>
    </lineage>
</organism>
<name>A0ABQ0BS84_9FIRM</name>
<evidence type="ECO:0000313" key="3">
    <source>
        <dbReference type="Proteomes" id="UP001600941"/>
    </source>
</evidence>
<proteinExistence type="predicted"/>
<feature type="domain" description="AraC effector-binding" evidence="1">
    <location>
        <begin position="1"/>
        <end position="151"/>
    </location>
</feature>
<dbReference type="Proteomes" id="UP001600941">
    <property type="component" value="Unassembled WGS sequence"/>
</dbReference>
<dbReference type="PANTHER" id="PTHR36444:SF2">
    <property type="entry name" value="TRANSCRIPTIONAL REGULATOR PROTEIN YOBU-RELATED"/>
    <property type="match status" value="1"/>
</dbReference>
<dbReference type="InterPro" id="IPR029441">
    <property type="entry name" value="Cass2"/>
</dbReference>